<dbReference type="EMBL" id="VYZH01002610">
    <property type="protein sequence ID" value="NWS45675.1"/>
    <property type="molecule type" value="Genomic_DNA"/>
</dbReference>
<dbReference type="GO" id="GO:0010468">
    <property type="term" value="P:regulation of gene expression"/>
    <property type="evidence" value="ECO:0007669"/>
    <property type="project" value="TreeGrafter"/>
</dbReference>
<dbReference type="GO" id="GO:0032454">
    <property type="term" value="F:histone H3K9 demethylase activity"/>
    <property type="evidence" value="ECO:0007669"/>
    <property type="project" value="TreeGrafter"/>
</dbReference>
<dbReference type="SMART" id="SM00558">
    <property type="entry name" value="JmjC"/>
    <property type="match status" value="1"/>
</dbReference>
<dbReference type="GO" id="GO:0005634">
    <property type="term" value="C:nucleus"/>
    <property type="evidence" value="ECO:0007669"/>
    <property type="project" value="TreeGrafter"/>
</dbReference>
<evidence type="ECO:0000313" key="3">
    <source>
        <dbReference type="EMBL" id="NWS45675.1"/>
    </source>
</evidence>
<name>A0A7K5FMY1_PROAR</name>
<gene>
    <name evidence="3" type="primary">Kdm4c</name>
    <name evidence="3" type="ORF">PROATE_R11516</name>
</gene>
<dbReference type="PROSITE" id="PS51184">
    <property type="entry name" value="JMJC"/>
    <property type="match status" value="1"/>
</dbReference>
<dbReference type="Pfam" id="PF02373">
    <property type="entry name" value="JmjC"/>
    <property type="match status" value="1"/>
</dbReference>
<keyword evidence="4" id="KW-1185">Reference proteome</keyword>
<keyword evidence="3" id="KW-0489">Methyltransferase</keyword>
<evidence type="ECO:0000313" key="4">
    <source>
        <dbReference type="Proteomes" id="UP000562415"/>
    </source>
</evidence>
<dbReference type="PANTHER" id="PTHR10694:SF104">
    <property type="entry name" value="LYSINE-SPECIFIC DEMETHYLASE 4C"/>
    <property type="match status" value="1"/>
</dbReference>
<dbReference type="AlphaFoldDB" id="A0A7K5FMY1"/>
<accession>A0A7K5FMY1</accession>
<feature type="non-terminal residue" evidence="3">
    <location>
        <position position="251"/>
    </location>
</feature>
<reference evidence="3 4" key="1">
    <citation type="submission" date="2019-09" db="EMBL/GenBank/DDBJ databases">
        <title>Bird 10,000 Genomes (B10K) Project - Family phase.</title>
        <authorList>
            <person name="Zhang G."/>
        </authorList>
    </citation>
    <scope>NUCLEOTIDE SEQUENCE [LARGE SCALE GENOMIC DNA]</scope>
    <source>
        <strain evidence="3">B10K-DU-017-47</strain>
    </source>
</reference>
<proteinExistence type="predicted"/>
<dbReference type="SUPFAM" id="SSF51197">
    <property type="entry name" value="Clavaminate synthase-like"/>
    <property type="match status" value="1"/>
</dbReference>
<dbReference type="Gene3D" id="2.60.120.650">
    <property type="entry name" value="Cupin"/>
    <property type="match status" value="1"/>
</dbReference>
<evidence type="ECO:0000259" key="2">
    <source>
        <dbReference type="PROSITE" id="PS51184"/>
    </source>
</evidence>
<dbReference type="GO" id="GO:0032259">
    <property type="term" value="P:methylation"/>
    <property type="evidence" value="ECO:0007669"/>
    <property type="project" value="UniProtKB-KW"/>
</dbReference>
<evidence type="ECO:0000256" key="1">
    <source>
        <dbReference type="SAM" id="MobiDB-lite"/>
    </source>
</evidence>
<comment type="caution">
    <text evidence="3">The sequence shown here is derived from an EMBL/GenBank/DDBJ whole genome shotgun (WGS) entry which is preliminary data.</text>
</comment>
<dbReference type="GO" id="GO:0008168">
    <property type="term" value="F:methyltransferase activity"/>
    <property type="evidence" value="ECO:0007669"/>
    <property type="project" value="UniProtKB-KW"/>
</dbReference>
<protein>
    <submittedName>
        <fullName evidence="3">KDM4C demethylase</fullName>
    </submittedName>
</protein>
<organism evidence="3 4">
    <name type="scientific">Probosciger aterrimus</name>
    <name type="common">Palm cockatoo</name>
    <dbReference type="NCBI Taxonomy" id="141839"/>
    <lineage>
        <taxon>Eukaryota</taxon>
        <taxon>Metazoa</taxon>
        <taxon>Chordata</taxon>
        <taxon>Craniata</taxon>
        <taxon>Vertebrata</taxon>
        <taxon>Euteleostomi</taxon>
        <taxon>Archelosauria</taxon>
        <taxon>Archosauria</taxon>
        <taxon>Dinosauria</taxon>
        <taxon>Saurischia</taxon>
        <taxon>Theropoda</taxon>
        <taxon>Coelurosauria</taxon>
        <taxon>Aves</taxon>
        <taxon>Neognathae</taxon>
        <taxon>Neoaves</taxon>
        <taxon>Telluraves</taxon>
        <taxon>Australaves</taxon>
        <taxon>Psittaciformes</taxon>
        <taxon>Cacatuidae</taxon>
        <taxon>Probosciger</taxon>
    </lineage>
</organism>
<keyword evidence="3" id="KW-0808">Transferase</keyword>
<dbReference type="PANTHER" id="PTHR10694">
    <property type="entry name" value="LYSINE-SPECIFIC DEMETHYLASE"/>
    <property type="match status" value="1"/>
</dbReference>
<dbReference type="InterPro" id="IPR003347">
    <property type="entry name" value="JmjC_dom"/>
</dbReference>
<feature type="non-terminal residue" evidence="3">
    <location>
        <position position="1"/>
    </location>
</feature>
<dbReference type="GO" id="GO:0000785">
    <property type="term" value="C:chromatin"/>
    <property type="evidence" value="ECO:0007669"/>
    <property type="project" value="TreeGrafter"/>
</dbReference>
<feature type="region of interest" description="Disordered" evidence="1">
    <location>
        <begin position="159"/>
        <end position="184"/>
    </location>
</feature>
<dbReference type="OrthoDB" id="9547406at2759"/>
<dbReference type="Proteomes" id="UP000562415">
    <property type="component" value="Unassembled WGS sequence"/>
</dbReference>
<dbReference type="GO" id="GO:0051864">
    <property type="term" value="F:histone H3K36 demethylase activity"/>
    <property type="evidence" value="ECO:0007669"/>
    <property type="project" value="TreeGrafter"/>
</dbReference>
<feature type="domain" description="JmjC" evidence="2">
    <location>
        <begin position="1"/>
        <end position="100"/>
    </location>
</feature>
<sequence>YAVPPEHGKRLERLAQGFFPSSSHGCDAFLRHKMTLISPSILKKYGIPFDKVTQEAGEFMITFPYGYHAGFNHGFNCAESTNFATFRWIDYGKAAKLLNWRTNSCQYQLPLYARGKANKRHKKQPVQGRKMKNHCTYCTGEHLNKSYYYVNQGNRVKKRKKSISNNSFPHTRSRSKKLKTPEDKRVSAVVAGAEITATEAATDGFKVSKEPGKKVRLVNTEVPSGGEDDSGRMQLDQHLLDNVKVAGEIRT</sequence>